<sequence>MGAHGSKEKLSRSASERYVHTQVIERERFGSFGKRGRGAHKHLAEQPHSAHIAEFMSLPPAIAKASREKYISISLLLLAWRQCYQIPTVVREGPAKKRDVRTINSSSSDLGPPSKTNGAQPARSSAARAAAALRPDTAPGNQSWNTPLECQPMAQQHHQRWSSRCRRLQEGLLCWMELIDGGHKKAKVLACLLSFVRYMYRYGGRQLTSRPPGGGGGSRVRWRPLGLDQQTADTGVNDSTAVSFGADR</sequence>
<name>A0A8W7P345_ANOCL</name>
<feature type="region of interest" description="Disordered" evidence="1">
    <location>
        <begin position="227"/>
        <end position="248"/>
    </location>
</feature>
<feature type="compositionally biased region" description="Low complexity" evidence="1">
    <location>
        <begin position="122"/>
        <end position="132"/>
    </location>
</feature>
<evidence type="ECO:0000256" key="1">
    <source>
        <dbReference type="SAM" id="MobiDB-lite"/>
    </source>
</evidence>
<dbReference type="Proteomes" id="UP000075882">
    <property type="component" value="Unassembled WGS sequence"/>
</dbReference>
<reference evidence="2" key="1">
    <citation type="submission" date="2022-08" db="UniProtKB">
        <authorList>
            <consortium name="EnsemblMetazoa"/>
        </authorList>
    </citation>
    <scope>IDENTIFICATION</scope>
</reference>
<organism evidence="2">
    <name type="scientific">Anopheles coluzzii</name>
    <name type="common">African malaria mosquito</name>
    <dbReference type="NCBI Taxonomy" id="1518534"/>
    <lineage>
        <taxon>Eukaryota</taxon>
        <taxon>Metazoa</taxon>
        <taxon>Ecdysozoa</taxon>
        <taxon>Arthropoda</taxon>
        <taxon>Hexapoda</taxon>
        <taxon>Insecta</taxon>
        <taxon>Pterygota</taxon>
        <taxon>Neoptera</taxon>
        <taxon>Endopterygota</taxon>
        <taxon>Diptera</taxon>
        <taxon>Nematocera</taxon>
        <taxon>Culicoidea</taxon>
        <taxon>Culicidae</taxon>
        <taxon>Anophelinae</taxon>
        <taxon>Anopheles</taxon>
    </lineage>
</organism>
<accession>A0A8W7P345</accession>
<dbReference type="EnsemblMetazoa" id="ACOM023936-RA">
    <property type="protein sequence ID" value="ACOM023936-PA.1"/>
    <property type="gene ID" value="ACOM023936"/>
</dbReference>
<feature type="compositionally biased region" description="Polar residues" evidence="1">
    <location>
        <begin position="102"/>
        <end position="119"/>
    </location>
</feature>
<feature type="region of interest" description="Disordered" evidence="1">
    <location>
        <begin position="94"/>
        <end position="146"/>
    </location>
</feature>
<feature type="compositionally biased region" description="Polar residues" evidence="1">
    <location>
        <begin position="228"/>
        <end position="242"/>
    </location>
</feature>
<dbReference type="AlphaFoldDB" id="A0A8W7P345"/>
<protein>
    <submittedName>
        <fullName evidence="2">Uncharacterized protein</fullName>
    </submittedName>
</protein>
<proteinExistence type="predicted"/>
<evidence type="ECO:0000313" key="2">
    <source>
        <dbReference type="EnsemblMetazoa" id="ACOM023936-PA.1"/>
    </source>
</evidence>